<keyword evidence="3" id="KW-1185">Reference proteome</keyword>
<evidence type="ECO:0008006" key="4">
    <source>
        <dbReference type="Google" id="ProtNLM"/>
    </source>
</evidence>
<evidence type="ECO:0000256" key="1">
    <source>
        <dbReference type="SAM" id="MobiDB-lite"/>
    </source>
</evidence>
<accession>A0ABV9S2L3</accession>
<dbReference type="RefSeq" id="WP_378056581.1">
    <property type="nucleotide sequence ID" value="NZ_JBHSIS010000006.1"/>
</dbReference>
<name>A0ABV9S2L3_9PSEU</name>
<proteinExistence type="predicted"/>
<protein>
    <recommendedName>
        <fullName evidence="4">Secreted protein</fullName>
    </recommendedName>
</protein>
<dbReference type="Proteomes" id="UP001595859">
    <property type="component" value="Unassembled WGS sequence"/>
</dbReference>
<sequence>MTGGLLLLDVDGPLNPYAANKTRRPEGYTTYRRTPSGGWHTGRDARRVKGLRVWLNPGHGTQLLALAAETGLELAWATTWQHEANDHIGPAIGLPELPVIEFPDFDQGWKWRGVAEFAAGRALAWFDDEHDEHAGAAEFTRLRAGAPTLLCHVDPRQGLGSAHLAAVRRWA</sequence>
<feature type="region of interest" description="Disordered" evidence="1">
    <location>
        <begin position="18"/>
        <end position="42"/>
    </location>
</feature>
<evidence type="ECO:0000313" key="2">
    <source>
        <dbReference type="EMBL" id="MFC4854651.1"/>
    </source>
</evidence>
<comment type="caution">
    <text evidence="2">The sequence shown here is derived from an EMBL/GenBank/DDBJ whole genome shotgun (WGS) entry which is preliminary data.</text>
</comment>
<gene>
    <name evidence="2" type="ORF">ACFPCV_14180</name>
</gene>
<reference evidence="3" key="1">
    <citation type="journal article" date="2019" name="Int. J. Syst. Evol. Microbiol.">
        <title>The Global Catalogue of Microorganisms (GCM) 10K type strain sequencing project: providing services to taxonomists for standard genome sequencing and annotation.</title>
        <authorList>
            <consortium name="The Broad Institute Genomics Platform"/>
            <consortium name="The Broad Institute Genome Sequencing Center for Infectious Disease"/>
            <person name="Wu L."/>
            <person name="Ma J."/>
        </authorList>
    </citation>
    <scope>NUCLEOTIDE SEQUENCE [LARGE SCALE GENOMIC DNA]</scope>
    <source>
        <strain evidence="3">ZS-22-S1</strain>
    </source>
</reference>
<dbReference type="EMBL" id="JBHSIS010000006">
    <property type="protein sequence ID" value="MFC4854651.1"/>
    <property type="molecule type" value="Genomic_DNA"/>
</dbReference>
<organism evidence="2 3">
    <name type="scientific">Actinophytocola glycyrrhizae</name>
    <dbReference type="NCBI Taxonomy" id="2044873"/>
    <lineage>
        <taxon>Bacteria</taxon>
        <taxon>Bacillati</taxon>
        <taxon>Actinomycetota</taxon>
        <taxon>Actinomycetes</taxon>
        <taxon>Pseudonocardiales</taxon>
        <taxon>Pseudonocardiaceae</taxon>
    </lineage>
</organism>
<evidence type="ECO:0000313" key="3">
    <source>
        <dbReference type="Proteomes" id="UP001595859"/>
    </source>
</evidence>